<accession>A0ABU7A7H1</accession>
<evidence type="ECO:0000313" key="1">
    <source>
        <dbReference type="EMBL" id="MED6234037.1"/>
    </source>
</evidence>
<sequence length="127" mass="14399">MSVLWETEGVHTLRAAGSYRRDGTPFEGRGYATAGRNCLPYSSLGRYALDTLIDVRSRHLIPQSGFVRMHTLFPTGGATGCYSRQLRFLSGSDTLDEETALVQRVQVHCHLQKETDQYPLEHQKKYH</sequence>
<name>A0ABU7A7H1_9TELE</name>
<dbReference type="EMBL" id="JAHUTI010004483">
    <property type="protein sequence ID" value="MED6234037.1"/>
    <property type="molecule type" value="Genomic_DNA"/>
</dbReference>
<reference evidence="1 2" key="1">
    <citation type="submission" date="2021-07" db="EMBL/GenBank/DDBJ databases">
        <authorList>
            <person name="Palmer J.M."/>
        </authorList>
    </citation>
    <scope>NUCLEOTIDE SEQUENCE [LARGE SCALE GENOMIC DNA]</scope>
    <source>
        <strain evidence="1 2">AT_MEX2019</strain>
        <tissue evidence="1">Muscle</tissue>
    </source>
</reference>
<evidence type="ECO:0000313" key="2">
    <source>
        <dbReference type="Proteomes" id="UP001345963"/>
    </source>
</evidence>
<comment type="caution">
    <text evidence="1">The sequence shown here is derived from an EMBL/GenBank/DDBJ whole genome shotgun (WGS) entry which is preliminary data.</text>
</comment>
<gene>
    <name evidence="1" type="ORF">ATANTOWER_021008</name>
</gene>
<keyword evidence="2" id="KW-1185">Reference proteome</keyword>
<protein>
    <submittedName>
        <fullName evidence="1">Uncharacterized protein</fullName>
    </submittedName>
</protein>
<organism evidence="1 2">
    <name type="scientific">Ataeniobius toweri</name>
    <dbReference type="NCBI Taxonomy" id="208326"/>
    <lineage>
        <taxon>Eukaryota</taxon>
        <taxon>Metazoa</taxon>
        <taxon>Chordata</taxon>
        <taxon>Craniata</taxon>
        <taxon>Vertebrata</taxon>
        <taxon>Euteleostomi</taxon>
        <taxon>Actinopterygii</taxon>
        <taxon>Neopterygii</taxon>
        <taxon>Teleostei</taxon>
        <taxon>Neoteleostei</taxon>
        <taxon>Acanthomorphata</taxon>
        <taxon>Ovalentaria</taxon>
        <taxon>Atherinomorphae</taxon>
        <taxon>Cyprinodontiformes</taxon>
        <taxon>Goodeidae</taxon>
        <taxon>Ataeniobius</taxon>
    </lineage>
</organism>
<proteinExistence type="predicted"/>
<dbReference type="Proteomes" id="UP001345963">
    <property type="component" value="Unassembled WGS sequence"/>
</dbReference>